<accession>A0ACC8XHG3</accession>
<dbReference type="Proteomes" id="UP000188637">
    <property type="component" value="Unassembled WGS sequence"/>
</dbReference>
<reference evidence="1" key="1">
    <citation type="submission" date="2016-08" db="EMBL/GenBank/DDBJ databases">
        <authorList>
            <person name="Ngugi D.K."/>
            <person name="Miyake S."/>
            <person name="Stingl U."/>
        </authorList>
    </citation>
    <scope>NUCLEOTIDE SEQUENCE</scope>
    <source>
        <strain evidence="1">SCG-D08WGA-EpuloA1</strain>
    </source>
</reference>
<name>A0ACC8XHG3_9FIRM</name>
<proteinExistence type="predicted"/>
<evidence type="ECO:0000313" key="1">
    <source>
        <dbReference type="EMBL" id="ONI43903.1"/>
    </source>
</evidence>
<evidence type="ECO:0000313" key="2">
    <source>
        <dbReference type="Proteomes" id="UP000188637"/>
    </source>
</evidence>
<dbReference type="EMBL" id="LJHD01000131">
    <property type="protein sequence ID" value="ONI43903.1"/>
    <property type="molecule type" value="Genomic_DNA"/>
</dbReference>
<comment type="caution">
    <text evidence="1">The sequence shown here is derived from an EMBL/GenBank/DDBJ whole genome shotgun (WGS) entry which is preliminary data.</text>
</comment>
<sequence>MSNFCITLPLKTEKFQEDKLNKRFEIGRKIYNSLANIVEKKYNQMIKTKEYRNIKLELNQIYKSKDTEKIKETKELCKKLNEIYKMHGFSEYEFHKLVSPIQRTFKKNIDSHTAQKIASSLWKAYQKLIFGDGEKVYYKKFDTLTSLEGKNNKAGIRFKDEIIYWNNLELKVIIDNKNLYEVQAFQNQICYNRIIRKFIRGRYKFYVQIVFKGVPPRKINKETGLFKNNIGKGDVGLDIGTQTIAICSEEKVRLYELCDKVQKQEDIKRKILRKMDRSKRKTNPESFNENGTYKKGVKWKYSKKYLKHKAKLKEIYRKQADIRKLQHEILANEIIKLGNNIYVETMNFKGLQKKVKKTDKNEKGKYKKKKRFGKSIANKAPAMLLEIIGRKLSYEDLKLEKIDTKKVKASQYNHIEKEYKKKKLSERLTEIKGLKVQRDMYSAFLIMNVNEDLESINDKKCENRFDKFIKLHDKEINRLKLNKNLSSMGI</sequence>
<organism evidence="1 2">
    <name type="scientific">Candidatus Epulonipiscium fishelsonii</name>
    <dbReference type="NCBI Taxonomy" id="77094"/>
    <lineage>
        <taxon>Bacteria</taxon>
        <taxon>Bacillati</taxon>
        <taxon>Bacillota</taxon>
        <taxon>Clostridia</taxon>
        <taxon>Lachnospirales</taxon>
        <taxon>Lachnospiraceae</taxon>
        <taxon>Candidatus Epulonipiscium</taxon>
    </lineage>
</organism>
<keyword evidence="2" id="KW-1185">Reference proteome</keyword>
<protein>
    <submittedName>
        <fullName evidence="1">Transposase</fullName>
    </submittedName>
</protein>
<gene>
    <name evidence="1" type="ORF">AN640_06030</name>
</gene>